<evidence type="ECO:0000256" key="3">
    <source>
        <dbReference type="ARBA" id="ARBA00023239"/>
    </source>
</evidence>
<dbReference type="Pfam" id="PF00291">
    <property type="entry name" value="PALP"/>
    <property type="match status" value="1"/>
</dbReference>
<evidence type="ECO:0000256" key="1">
    <source>
        <dbReference type="ARBA" id="ARBA00001933"/>
    </source>
</evidence>
<dbReference type="PANTHER" id="PTHR48078">
    <property type="entry name" value="THREONINE DEHYDRATASE, MITOCHONDRIAL-RELATED"/>
    <property type="match status" value="1"/>
</dbReference>
<keyword evidence="2 4" id="KW-0663">Pyridoxal phosphate</keyword>
<dbReference type="AlphaFoldDB" id="A0A0L8BSA4"/>
<feature type="domain" description="Tryptophan synthase beta chain-like PALP" evidence="5">
    <location>
        <begin position="73"/>
        <end position="386"/>
    </location>
</feature>
<comment type="similarity">
    <text evidence="4">Belongs to the serine/threonine dehydratase family. DsdA subfamily.</text>
</comment>
<dbReference type="InterPro" id="IPR001926">
    <property type="entry name" value="TrpB-like_PALP"/>
</dbReference>
<organism evidence="6 7">
    <name type="scientific">Ensifer adhaerens</name>
    <name type="common">Sinorhizobium morelense</name>
    <dbReference type="NCBI Taxonomy" id="106592"/>
    <lineage>
        <taxon>Bacteria</taxon>
        <taxon>Pseudomonadati</taxon>
        <taxon>Pseudomonadota</taxon>
        <taxon>Alphaproteobacteria</taxon>
        <taxon>Hyphomicrobiales</taxon>
        <taxon>Rhizobiaceae</taxon>
        <taxon>Sinorhizobium/Ensifer group</taxon>
        <taxon>Ensifer</taxon>
    </lineage>
</organism>
<comment type="cofactor">
    <cofactor evidence="1 4">
        <name>pyridoxal 5'-phosphate</name>
        <dbReference type="ChEBI" id="CHEBI:597326"/>
    </cofactor>
</comment>
<dbReference type="PATRIC" id="fig|106592.7.peg.1368"/>
<dbReference type="GO" id="GO:0030170">
    <property type="term" value="F:pyridoxal phosphate binding"/>
    <property type="evidence" value="ECO:0007669"/>
    <property type="project" value="InterPro"/>
</dbReference>
<dbReference type="InterPro" id="IPR011780">
    <property type="entry name" value="D_Ser_am_lyase"/>
</dbReference>
<dbReference type="PANTHER" id="PTHR48078:SF9">
    <property type="entry name" value="D-SERINE DEHYDRATASE"/>
    <property type="match status" value="1"/>
</dbReference>
<dbReference type="NCBIfam" id="TIGR02035">
    <property type="entry name" value="D_Ser_am_lyase"/>
    <property type="match status" value="1"/>
</dbReference>
<evidence type="ECO:0000259" key="5">
    <source>
        <dbReference type="Pfam" id="PF00291"/>
    </source>
</evidence>
<accession>A0A0L8BSA4</accession>
<dbReference type="GO" id="GO:0008721">
    <property type="term" value="F:D-serine ammonia-lyase activity"/>
    <property type="evidence" value="ECO:0007669"/>
    <property type="project" value="UniProtKB-EC"/>
</dbReference>
<dbReference type="GO" id="GO:0036088">
    <property type="term" value="P:D-serine catabolic process"/>
    <property type="evidence" value="ECO:0007669"/>
    <property type="project" value="TreeGrafter"/>
</dbReference>
<protein>
    <recommendedName>
        <fullName evidence="4">Probable D-serine dehydratase</fullName>
        <ecNumber evidence="4">4.3.1.18</ecNumber>
    </recommendedName>
    <alternativeName>
        <fullName evidence="4">D-serine deaminase</fullName>
        <shortName evidence="4">DSD</shortName>
    </alternativeName>
</protein>
<evidence type="ECO:0000256" key="4">
    <source>
        <dbReference type="HAMAP-Rule" id="MF_01030"/>
    </source>
</evidence>
<dbReference type="InterPro" id="IPR050147">
    <property type="entry name" value="Ser/Thr_Dehydratase"/>
</dbReference>
<dbReference type="OrthoDB" id="9780546at2"/>
<name>A0A0L8BSA4_ENSAD</name>
<dbReference type="RefSeq" id="WP_053250160.1">
    <property type="nucleotide sequence ID" value="NZ_LGAP01000011.1"/>
</dbReference>
<feature type="modified residue" description="N6-(pyridoxal phosphate)lysine" evidence="4">
    <location>
        <position position="111"/>
    </location>
</feature>
<proteinExistence type="inferred from homology"/>
<dbReference type="EMBL" id="LGAP01000011">
    <property type="protein sequence ID" value="KOF17399.1"/>
    <property type="molecule type" value="Genomic_DNA"/>
</dbReference>
<evidence type="ECO:0000313" key="6">
    <source>
        <dbReference type="EMBL" id="KOF17399.1"/>
    </source>
</evidence>
<keyword evidence="3 4" id="KW-0456">Lyase</keyword>
<sequence length="440" mass="47790">MTYKLPDTTLSADIVAGWPTLWLNQDYRSGAIQNRDLPVRPTDVLEAKRNWERLAPLLETCFQELKETGGAIRSNLVELQGLRDALGYDSPDYGRLFIKADGDLPVAGSIKARGGVYEVFLFAEGLAKQSCLLSEGDDIRKLAGEQARAFFSNYTIAVGSTGNLGLSVGIAARALGFKATVHMSSDAKAWKVERLLRLGVEVVKHTADYTTAVENARIGAQSDPTIYFVDDEKSRHLFLGYSVAAFELAEQLETLDVRVDEDHPLFLYLPCGIGGAPGGVAFGAKAVFGDNVHAFFVEPVQSPCALVHMMSGSEELVSVYDVGLTNKTEADGMAVARMSAFVAIVMRELLAGIYTVADGDLLKMLLAAYETDGWRFEPSATAALLGPEFIVRHPHGKEFAAQQGIQEKLARATHILWTTGGSFVPDEQFQSFLTQAKAIS</sequence>
<dbReference type="GO" id="GO:0009097">
    <property type="term" value="P:isoleucine biosynthetic process"/>
    <property type="evidence" value="ECO:0007669"/>
    <property type="project" value="TreeGrafter"/>
</dbReference>
<dbReference type="HAMAP" id="MF_01030">
    <property type="entry name" value="D_Ser_dehydrat"/>
    <property type="match status" value="1"/>
</dbReference>
<dbReference type="Gene3D" id="3.40.50.1100">
    <property type="match status" value="2"/>
</dbReference>
<evidence type="ECO:0000313" key="7">
    <source>
        <dbReference type="Proteomes" id="UP000037425"/>
    </source>
</evidence>
<comment type="caution">
    <text evidence="6">The sequence shown here is derived from an EMBL/GenBank/DDBJ whole genome shotgun (WGS) entry which is preliminary data.</text>
</comment>
<dbReference type="EC" id="4.3.1.18" evidence="4"/>
<dbReference type="Proteomes" id="UP000037425">
    <property type="component" value="Unassembled WGS sequence"/>
</dbReference>
<gene>
    <name evidence="4" type="primary">dsdA</name>
    <name evidence="6" type="ORF">AC244_17905</name>
</gene>
<reference evidence="7" key="1">
    <citation type="submission" date="2015-07" db="EMBL/GenBank/DDBJ databases">
        <title>Whole genome sequence of an Ensifer adhaerens strain isolated from a cave pool in the Wind Cave National Park.</title>
        <authorList>
            <person name="Eng W.W.H."/>
            <person name="Gan H.M."/>
            <person name="Barton H.A."/>
            <person name="Savka M.A."/>
        </authorList>
    </citation>
    <scope>NUCLEOTIDE SEQUENCE [LARGE SCALE GENOMIC DNA]</scope>
    <source>
        <strain evidence="7">SD006</strain>
    </source>
</reference>
<comment type="catalytic activity">
    <reaction evidence="4">
        <text>D-serine = pyruvate + NH4(+)</text>
        <dbReference type="Rhea" id="RHEA:13977"/>
        <dbReference type="ChEBI" id="CHEBI:15361"/>
        <dbReference type="ChEBI" id="CHEBI:28938"/>
        <dbReference type="ChEBI" id="CHEBI:35247"/>
        <dbReference type="EC" id="4.3.1.18"/>
    </reaction>
</comment>
<dbReference type="SUPFAM" id="SSF53686">
    <property type="entry name" value="Tryptophan synthase beta subunit-like PLP-dependent enzymes"/>
    <property type="match status" value="1"/>
</dbReference>
<evidence type="ECO:0000256" key="2">
    <source>
        <dbReference type="ARBA" id="ARBA00022898"/>
    </source>
</evidence>
<dbReference type="NCBIfam" id="NF002823">
    <property type="entry name" value="PRK02991.1"/>
    <property type="match status" value="1"/>
</dbReference>
<dbReference type="GO" id="GO:0016836">
    <property type="term" value="F:hydro-lyase activity"/>
    <property type="evidence" value="ECO:0007669"/>
    <property type="project" value="UniProtKB-UniRule"/>
</dbReference>
<dbReference type="InterPro" id="IPR036052">
    <property type="entry name" value="TrpB-like_PALP_sf"/>
</dbReference>